<evidence type="ECO:0000313" key="2">
    <source>
        <dbReference type="EMBL" id="MFC5243117.1"/>
    </source>
</evidence>
<comment type="caution">
    <text evidence="2">The sequence shown here is derived from an EMBL/GenBank/DDBJ whole genome shotgun (WGS) entry which is preliminary data.</text>
</comment>
<keyword evidence="3" id="KW-1185">Reference proteome</keyword>
<feature type="compositionally biased region" description="Basic and acidic residues" evidence="1">
    <location>
        <begin position="31"/>
        <end position="52"/>
    </location>
</feature>
<evidence type="ECO:0000313" key="3">
    <source>
        <dbReference type="Proteomes" id="UP001596035"/>
    </source>
</evidence>
<proteinExistence type="predicted"/>
<reference evidence="3" key="1">
    <citation type="journal article" date="2019" name="Int. J. Syst. Evol. Microbiol.">
        <title>The Global Catalogue of Microorganisms (GCM) 10K type strain sequencing project: providing services to taxonomists for standard genome sequencing and annotation.</title>
        <authorList>
            <consortium name="The Broad Institute Genomics Platform"/>
            <consortium name="The Broad Institute Genome Sequencing Center for Infectious Disease"/>
            <person name="Wu L."/>
            <person name="Ma J."/>
        </authorList>
    </citation>
    <scope>NUCLEOTIDE SEQUENCE [LARGE SCALE GENOMIC DNA]</scope>
    <source>
        <strain evidence="3">CGMCC 4.7131</strain>
    </source>
</reference>
<protein>
    <submittedName>
        <fullName evidence="2">Uncharacterized protein</fullName>
    </submittedName>
</protein>
<feature type="region of interest" description="Disordered" evidence="1">
    <location>
        <begin position="735"/>
        <end position="755"/>
    </location>
</feature>
<dbReference type="Proteomes" id="UP001596035">
    <property type="component" value="Unassembled WGS sequence"/>
</dbReference>
<dbReference type="RefSeq" id="WP_344560052.1">
    <property type="nucleotide sequence ID" value="NZ_BAAATG010000016.1"/>
</dbReference>
<sequence length="755" mass="82752">MDEPEHEVVSPEPHEGAATITAPEPLGQAAGEERLPHPDGVRFPGRAEREATADDTPPPSPAGRVEPDSFEEETGARERGLLKKAKRSAVSLGSGPAIYLENIVGDDTSPSKADLQVSDFSIDYLTRRYVPVPGHADMEKGLREHGVIALYGEEGSGRRSTAIALLGQVTSAVGTLHCEGADVTQALCAQGDEVLDHDHGYLVEAGDLPVTPQALDRLARLVLEARARLVVIGPPSAFPSLTSGTPVIEHHAPDAVEVLKEHLEARLAHRTPHTGESGAEFVATVESKSKLKETLGLARSMADVVQLAHTLADAFHAFHAEHRDTSGAFDADKALDDAVAAWRDRLPRLAKEMLGLDARQGRETRPGTYERAIRIAYALFNEHPLPDVDEAGDRLSRVMRPYFDTADEIPVRHAPHMDTLVPPQMRAPAATGPERAKLVDDELLRVMLETTWSAYSGFRRPFLGWLNDLTGRRGPGHERTRVRVAQIAGLLMRRDFDFVYRECVGPWARSEAGGKRLCAALAAEMAAAEDGPARRVAARVQQWAHSPSRELQDTAARAYGTSIGLRDLPATLSELTTLGKRPELAAASIAHSTAWLFLEGHVDDVMLTLKAWTHSQDEYLSRHAVRTMLALGRCTVGGGRPALAELALRNGGHADLLTTLCHRALLTRGTSTRTWNLLQRWLRDSDGDGNDDLARFYQSFATRVFTGPLEERARFHVTHVWRSRHPDSTALRRLEESLRQRTADTSDNAERTDRS</sequence>
<feature type="compositionally biased region" description="Basic and acidic residues" evidence="1">
    <location>
        <begin position="1"/>
        <end position="15"/>
    </location>
</feature>
<evidence type="ECO:0000256" key="1">
    <source>
        <dbReference type="SAM" id="MobiDB-lite"/>
    </source>
</evidence>
<dbReference type="EMBL" id="JBHSKN010000021">
    <property type="protein sequence ID" value="MFC5243117.1"/>
    <property type="molecule type" value="Genomic_DNA"/>
</dbReference>
<gene>
    <name evidence="2" type="ORF">ACFPWV_24920</name>
</gene>
<name>A0ABW0DYJ4_9ACTN</name>
<organism evidence="2 3">
    <name type="scientific">Streptomyces atrovirens</name>
    <dbReference type="NCBI Taxonomy" id="285556"/>
    <lineage>
        <taxon>Bacteria</taxon>
        <taxon>Bacillati</taxon>
        <taxon>Actinomycetota</taxon>
        <taxon>Actinomycetes</taxon>
        <taxon>Kitasatosporales</taxon>
        <taxon>Streptomycetaceae</taxon>
        <taxon>Streptomyces</taxon>
    </lineage>
</organism>
<accession>A0ABW0DYJ4</accession>
<feature type="region of interest" description="Disordered" evidence="1">
    <location>
        <begin position="1"/>
        <end position="80"/>
    </location>
</feature>